<feature type="compositionally biased region" description="Polar residues" evidence="1">
    <location>
        <begin position="80"/>
        <end position="89"/>
    </location>
</feature>
<name>A0A5B7E7W0_PORTR</name>
<keyword evidence="3" id="KW-1185">Reference proteome</keyword>
<dbReference type="Proteomes" id="UP000324222">
    <property type="component" value="Unassembled WGS sequence"/>
</dbReference>
<dbReference type="AlphaFoldDB" id="A0A5B7E7W0"/>
<reference evidence="2 3" key="1">
    <citation type="submission" date="2019-05" db="EMBL/GenBank/DDBJ databases">
        <title>Another draft genome of Portunus trituberculatus and its Hox gene families provides insights of decapod evolution.</title>
        <authorList>
            <person name="Jeong J.-H."/>
            <person name="Song I."/>
            <person name="Kim S."/>
            <person name="Choi T."/>
            <person name="Kim D."/>
            <person name="Ryu S."/>
            <person name="Kim W."/>
        </authorList>
    </citation>
    <scope>NUCLEOTIDE SEQUENCE [LARGE SCALE GENOMIC DNA]</scope>
    <source>
        <tissue evidence="2">Muscle</tissue>
    </source>
</reference>
<dbReference type="EMBL" id="VSRR010002044">
    <property type="protein sequence ID" value="MPC29273.1"/>
    <property type="molecule type" value="Genomic_DNA"/>
</dbReference>
<protein>
    <submittedName>
        <fullName evidence="2">Uncharacterized protein</fullName>
    </submittedName>
</protein>
<sequence length="148" mass="16521">MLLVGLSAKTVRDLGKASRRLPENMSSISRTALLRMCLRGSKKQQTHGQTEGEGQTQGETVRVGHVRSRDRHTHVVRQRWSGSTGSQPPSHRRLLNRQSPADPRDEGRQSALNMHYCNSTPMRLLPLFVLLRDSFPAGVKRDTNISGA</sequence>
<evidence type="ECO:0000313" key="3">
    <source>
        <dbReference type="Proteomes" id="UP000324222"/>
    </source>
</evidence>
<feature type="region of interest" description="Disordered" evidence="1">
    <location>
        <begin position="40"/>
        <end position="108"/>
    </location>
</feature>
<organism evidence="2 3">
    <name type="scientific">Portunus trituberculatus</name>
    <name type="common">Swimming crab</name>
    <name type="synonym">Neptunus trituberculatus</name>
    <dbReference type="NCBI Taxonomy" id="210409"/>
    <lineage>
        <taxon>Eukaryota</taxon>
        <taxon>Metazoa</taxon>
        <taxon>Ecdysozoa</taxon>
        <taxon>Arthropoda</taxon>
        <taxon>Crustacea</taxon>
        <taxon>Multicrustacea</taxon>
        <taxon>Malacostraca</taxon>
        <taxon>Eumalacostraca</taxon>
        <taxon>Eucarida</taxon>
        <taxon>Decapoda</taxon>
        <taxon>Pleocyemata</taxon>
        <taxon>Brachyura</taxon>
        <taxon>Eubrachyura</taxon>
        <taxon>Portunoidea</taxon>
        <taxon>Portunidae</taxon>
        <taxon>Portuninae</taxon>
        <taxon>Portunus</taxon>
    </lineage>
</organism>
<feature type="compositionally biased region" description="Low complexity" evidence="1">
    <location>
        <begin position="46"/>
        <end position="60"/>
    </location>
</feature>
<comment type="caution">
    <text evidence="2">The sequence shown here is derived from an EMBL/GenBank/DDBJ whole genome shotgun (WGS) entry which is preliminary data.</text>
</comment>
<accession>A0A5B7E7W0</accession>
<evidence type="ECO:0000256" key="1">
    <source>
        <dbReference type="SAM" id="MobiDB-lite"/>
    </source>
</evidence>
<feature type="compositionally biased region" description="Basic residues" evidence="1">
    <location>
        <begin position="64"/>
        <end position="77"/>
    </location>
</feature>
<gene>
    <name evidence="2" type="ORF">E2C01_022499</name>
</gene>
<evidence type="ECO:0000313" key="2">
    <source>
        <dbReference type="EMBL" id="MPC29273.1"/>
    </source>
</evidence>
<proteinExistence type="predicted"/>